<evidence type="ECO:0000313" key="4">
    <source>
        <dbReference type="Proteomes" id="UP000567179"/>
    </source>
</evidence>
<dbReference type="Pfam" id="PF24883">
    <property type="entry name" value="NPHP3_N"/>
    <property type="match status" value="1"/>
</dbReference>
<evidence type="ECO:0000259" key="2">
    <source>
        <dbReference type="PROSITE" id="PS50837"/>
    </source>
</evidence>
<dbReference type="EMBL" id="JAACJJ010000029">
    <property type="protein sequence ID" value="KAF5319750.1"/>
    <property type="molecule type" value="Genomic_DNA"/>
</dbReference>
<dbReference type="InterPro" id="IPR027417">
    <property type="entry name" value="P-loop_NTPase"/>
</dbReference>
<dbReference type="AlphaFoldDB" id="A0A8H5F0W0"/>
<evidence type="ECO:0000313" key="3">
    <source>
        <dbReference type="EMBL" id="KAF5319750.1"/>
    </source>
</evidence>
<organism evidence="3 4">
    <name type="scientific">Psilocybe cf. subviscida</name>
    <dbReference type="NCBI Taxonomy" id="2480587"/>
    <lineage>
        <taxon>Eukaryota</taxon>
        <taxon>Fungi</taxon>
        <taxon>Dikarya</taxon>
        <taxon>Basidiomycota</taxon>
        <taxon>Agaricomycotina</taxon>
        <taxon>Agaricomycetes</taxon>
        <taxon>Agaricomycetidae</taxon>
        <taxon>Agaricales</taxon>
        <taxon>Agaricineae</taxon>
        <taxon>Strophariaceae</taxon>
        <taxon>Psilocybe</taxon>
    </lineage>
</organism>
<dbReference type="OrthoDB" id="5967843at2759"/>
<keyword evidence="1" id="KW-0677">Repeat</keyword>
<dbReference type="Gene3D" id="3.40.50.300">
    <property type="entry name" value="P-loop containing nucleotide triphosphate hydrolases"/>
    <property type="match status" value="1"/>
</dbReference>
<dbReference type="Proteomes" id="UP000567179">
    <property type="component" value="Unassembled WGS sequence"/>
</dbReference>
<protein>
    <recommendedName>
        <fullName evidence="2">NACHT domain-containing protein</fullName>
    </recommendedName>
</protein>
<comment type="caution">
    <text evidence="3">The sequence shown here is derived from an EMBL/GenBank/DDBJ whole genome shotgun (WGS) entry which is preliminary data.</text>
</comment>
<feature type="domain" description="NACHT" evidence="2">
    <location>
        <begin position="149"/>
        <end position="299"/>
    </location>
</feature>
<dbReference type="PROSITE" id="PS50837">
    <property type="entry name" value="NACHT"/>
    <property type="match status" value="1"/>
</dbReference>
<reference evidence="3 4" key="1">
    <citation type="journal article" date="2020" name="ISME J.">
        <title>Uncovering the hidden diversity of litter-decomposition mechanisms in mushroom-forming fungi.</title>
        <authorList>
            <person name="Floudas D."/>
            <person name="Bentzer J."/>
            <person name="Ahren D."/>
            <person name="Johansson T."/>
            <person name="Persson P."/>
            <person name="Tunlid A."/>
        </authorList>
    </citation>
    <scope>NUCLEOTIDE SEQUENCE [LARGE SCALE GENOMIC DNA]</scope>
    <source>
        <strain evidence="3 4">CBS 101986</strain>
    </source>
</reference>
<evidence type="ECO:0000256" key="1">
    <source>
        <dbReference type="ARBA" id="ARBA00022737"/>
    </source>
</evidence>
<keyword evidence="4" id="KW-1185">Reference proteome</keyword>
<gene>
    <name evidence="3" type="ORF">D9619_008627</name>
</gene>
<accession>A0A8H5F0W0</accession>
<proteinExistence type="predicted"/>
<dbReference type="InterPro" id="IPR007111">
    <property type="entry name" value="NACHT_NTPase"/>
</dbReference>
<sequence length="699" mass="78687">MLPIVPHLPTGSKLNIRWEDMSYIVGDKGKYQASVSNPTVYLRNCDSLQYPNSREPSVVEKYILEAFSWRSLIFHFSNPRILNMKGDQVENGHERDMVGLQLLRRKSAQGAAHDSVNRFPPVRCHPATRRSVVGDALRWFHQRPSAKSGMLWLQGAAGAGKTALAQTICECLVRTRHLGASFFFSRTAHDRGRDDPSYLFTTIAHQLSLALPHLAPYIEDAILRDPAVVDKTPAIQFLKLVLEPLCRLSESERRPMAIVVDGLDECPDENAQVQLIESIGYSMNEGTHQVSFIITSRPSPRICSVFARAPLSDQTYTVSLAQSMDTDRDIRAYLSSRFMDIREDPRHRSAMASVPPTWPGEDVISHLVETSSALFLYAATVVKFIDDPGSRPAERLSLITSLLSASATHPKANLDTLYSCVLSLAPDSQRMVNILGTIIAMRDNARRLQLTWGPGRDTLSIAENLLDMQEDDGYMALRSIHSLVVVNEPAIGSKDEQDEAEDDPMEYAARGHTEAVRFYHRSFVEFLRDRSRAGEYFIDMIKLNARLAIGCLRRLETLSLLPRSRINDVTWGYSLLHWTAHVTASDPSDKVLLQALQDFDILGCYIAAHANEGTNSGVVIDMKRLVISPKTLLRSLQSRLWSGHTPRPAICPKSLDITRARDTMLRTCARRDMEECGHKRRLEDLLAWLQVAYHPFFWV</sequence>
<dbReference type="PANTHER" id="PTHR10039">
    <property type="entry name" value="AMELOGENIN"/>
    <property type="match status" value="1"/>
</dbReference>
<dbReference type="SUPFAM" id="SSF52540">
    <property type="entry name" value="P-loop containing nucleoside triphosphate hydrolases"/>
    <property type="match status" value="1"/>
</dbReference>
<name>A0A8H5F0W0_9AGAR</name>
<dbReference type="InterPro" id="IPR056884">
    <property type="entry name" value="NPHP3-like_N"/>
</dbReference>